<dbReference type="RefSeq" id="WP_153549782.1">
    <property type="nucleotide sequence ID" value="NZ_CP040089.1"/>
</dbReference>
<dbReference type="AlphaFoldDB" id="A0A5Q0UEY0"/>
<name>A0A5Q0UEY0_9ARCH</name>
<evidence type="ECO:0000313" key="1">
    <source>
        <dbReference type="EMBL" id="QGA80044.1"/>
    </source>
</evidence>
<evidence type="ECO:0000313" key="2">
    <source>
        <dbReference type="Proteomes" id="UP000377803"/>
    </source>
</evidence>
<dbReference type="KEGG" id="ncon:LC1Nh_0136"/>
<dbReference type="Proteomes" id="UP000377803">
    <property type="component" value="Chromosome"/>
</dbReference>
<dbReference type="EMBL" id="CP040089">
    <property type="protein sequence ID" value="QGA80044.1"/>
    <property type="molecule type" value="Genomic_DNA"/>
</dbReference>
<gene>
    <name evidence="1" type="ORF">LC1Nh_0136</name>
</gene>
<keyword evidence="2" id="KW-1185">Reference proteome</keyword>
<organism evidence="1 2">
    <name type="scientific">Candidatus Nanohalobium constans</name>
    <dbReference type="NCBI Taxonomy" id="2565781"/>
    <lineage>
        <taxon>Archaea</taxon>
        <taxon>Candidatus Nanohalarchaeota</taxon>
        <taxon>Candidatus Nanohalobia</taxon>
        <taxon>Candidatus Nanohalobiales</taxon>
        <taxon>Candidatus Nanohalobiaceae</taxon>
        <taxon>Candidatus Nanohalobium</taxon>
    </lineage>
</organism>
<sequence>MRVETLEYGDDPSDEYPEDWNSFKIFTVWSEPDSEENSKRLATCVEFHITKGGYFFIERPEPGPDWLCKIFEMLKREGWQGHSLHEMRVECRGEIEIEEGDDWTAVIDNKKERAFHNRGKRKGSGKIERLEEFRS</sequence>
<reference evidence="2" key="1">
    <citation type="submission" date="2019-05" db="EMBL/GenBank/DDBJ databases">
        <title>Candidatus Nanohalobium constans, a novel model system to study the DPANN nano-sized archaea: genomic and physiological characterization of a nanoarchaeon co-cultured with its chitinotrophic host.</title>
        <authorList>
            <person name="La Cono V."/>
            <person name="Arcadi E."/>
            <person name="Crisafi F."/>
            <person name="Denaro R."/>
            <person name="La Spada G."/>
            <person name="Messina E."/>
            <person name="Smedile F."/>
            <person name="Toshchakov S.V."/>
            <person name="Shevchenko M.A."/>
            <person name="Golyshin P.N."/>
            <person name="Golyshina O.V."/>
            <person name="Ferrer M."/>
            <person name="Rohde M."/>
            <person name="Mushegian A."/>
            <person name="Sorokin D.Y."/>
            <person name="Giuliano L."/>
            <person name="Yakimov M.M."/>
        </authorList>
    </citation>
    <scope>NUCLEOTIDE SEQUENCE [LARGE SCALE GENOMIC DNA]</scope>
    <source>
        <strain evidence="2">LC1Nh</strain>
    </source>
</reference>
<dbReference type="GeneID" id="42364517"/>
<proteinExistence type="predicted"/>
<protein>
    <submittedName>
        <fullName evidence="1">Uncharacterized protein</fullName>
    </submittedName>
</protein>
<accession>A0A5Q0UEY0</accession>